<dbReference type="GeneID" id="5887901"/>
<dbReference type="AlphaFoldDB" id="A9UP86"/>
<keyword evidence="2 6" id="KW-0812">Transmembrane</keyword>
<evidence type="ECO:0000256" key="2">
    <source>
        <dbReference type="ARBA" id="ARBA00022692"/>
    </source>
</evidence>
<proteinExistence type="predicted"/>
<dbReference type="GO" id="GO:0005783">
    <property type="term" value="C:endoplasmic reticulum"/>
    <property type="evidence" value="ECO:0000318"/>
    <property type="project" value="GO_Central"/>
</dbReference>
<dbReference type="OMA" id="HMCLLYA"/>
<evidence type="ECO:0000256" key="6">
    <source>
        <dbReference type="SAM" id="Phobius"/>
    </source>
</evidence>
<keyword evidence="4 6" id="KW-0472">Membrane</keyword>
<feature type="region of interest" description="Disordered" evidence="5">
    <location>
        <begin position="1"/>
        <end position="28"/>
    </location>
</feature>
<dbReference type="EMBL" id="CH991543">
    <property type="protein sequence ID" value="EDQ92376.1"/>
    <property type="molecule type" value="Genomic_DNA"/>
</dbReference>
<dbReference type="Proteomes" id="UP000001357">
    <property type="component" value="Unassembled WGS sequence"/>
</dbReference>
<feature type="transmembrane region" description="Helical" evidence="6">
    <location>
        <begin position="70"/>
        <end position="98"/>
    </location>
</feature>
<dbReference type="FunCoup" id="A9UP86">
    <property type="interactions" value="853"/>
</dbReference>
<feature type="transmembrane region" description="Helical" evidence="6">
    <location>
        <begin position="160"/>
        <end position="177"/>
    </location>
</feature>
<evidence type="ECO:0000256" key="4">
    <source>
        <dbReference type="ARBA" id="ARBA00023136"/>
    </source>
</evidence>
<comment type="subcellular location">
    <subcellularLocation>
        <location evidence="1">Membrane</location>
        <topology evidence="1">Multi-pass membrane protein</topology>
    </subcellularLocation>
</comment>
<dbReference type="STRING" id="81824.A9UP86"/>
<protein>
    <submittedName>
        <fullName evidence="7">Uncharacterized protein</fullName>
    </submittedName>
</protein>
<name>A9UP86_MONBE</name>
<evidence type="ECO:0000256" key="3">
    <source>
        <dbReference type="ARBA" id="ARBA00022989"/>
    </source>
</evidence>
<evidence type="ECO:0000256" key="5">
    <source>
        <dbReference type="SAM" id="MobiDB-lite"/>
    </source>
</evidence>
<dbReference type="PANTHER" id="PTHR21389">
    <property type="entry name" value="P53 INDUCED PROTEIN"/>
    <property type="match status" value="1"/>
</dbReference>
<feature type="transmembrane region" description="Helical" evidence="6">
    <location>
        <begin position="118"/>
        <end position="139"/>
    </location>
</feature>
<evidence type="ECO:0000313" key="8">
    <source>
        <dbReference type="Proteomes" id="UP000001357"/>
    </source>
</evidence>
<accession>A9UP86</accession>
<feature type="transmembrane region" description="Helical" evidence="6">
    <location>
        <begin position="35"/>
        <end position="58"/>
    </location>
</feature>
<dbReference type="GO" id="GO:0016020">
    <property type="term" value="C:membrane"/>
    <property type="evidence" value="ECO:0007669"/>
    <property type="project" value="UniProtKB-SubCell"/>
</dbReference>
<organism evidence="7 8">
    <name type="scientific">Monosiga brevicollis</name>
    <name type="common">Choanoflagellate</name>
    <dbReference type="NCBI Taxonomy" id="81824"/>
    <lineage>
        <taxon>Eukaryota</taxon>
        <taxon>Choanoflagellata</taxon>
        <taxon>Craspedida</taxon>
        <taxon>Salpingoecidae</taxon>
        <taxon>Monosiga</taxon>
    </lineage>
</organism>
<dbReference type="Pfam" id="PF07264">
    <property type="entry name" value="EI24"/>
    <property type="match status" value="1"/>
</dbReference>
<dbReference type="InParanoid" id="A9UP86"/>
<sequence length="331" mass="37457">MSEVTRRPAPSQGDERSKPPAPSVEAAVEPRPMSSPFLCMIQGILHSLNFAIVLRVLIGSPACRANVWNCILLNGCLFLGSLGLYHFCTWPLIQYILYPVPSDDLDASEEQPIPPWPAAEFFLFGMFQILWVVPMFILTKVLNAIYCQVRQRYDSLKNKVLIDLYASVLNWMGMVLADLTFSTTMQLLMLLQASAMAFIPTIGPVLCFIYTCWITSLYCFEYSWISAGWSLQKRVTYFEEHWAYFLGFGLAYTTATYFLSFLVSTGTFALLFPFLLIIATSAEPTAHDDTTTIAILLPGRIAICWPTRPLTHRVLLRLIPSKRIKQQMAHI</sequence>
<dbReference type="TCDB" id="2.A.121.3.2">
    <property type="family name" value="the sulfate transporter (cysz) family"/>
</dbReference>
<gene>
    <name evidence="7" type="ORF">MONBRDRAFT_21998</name>
</gene>
<feature type="transmembrane region" description="Helical" evidence="6">
    <location>
        <begin position="197"/>
        <end position="220"/>
    </location>
</feature>
<dbReference type="InterPro" id="IPR059112">
    <property type="entry name" value="CysZ/EI24"/>
</dbReference>
<dbReference type="RefSeq" id="XP_001742138.1">
    <property type="nucleotide sequence ID" value="XM_001742086.1"/>
</dbReference>
<evidence type="ECO:0000313" key="7">
    <source>
        <dbReference type="EMBL" id="EDQ92376.1"/>
    </source>
</evidence>
<dbReference type="eggNOG" id="KOG3966">
    <property type="taxonomic scope" value="Eukaryota"/>
</dbReference>
<feature type="transmembrane region" description="Helical" evidence="6">
    <location>
        <begin position="241"/>
        <end position="259"/>
    </location>
</feature>
<reference evidence="7 8" key="1">
    <citation type="journal article" date="2008" name="Nature">
        <title>The genome of the choanoflagellate Monosiga brevicollis and the origin of metazoans.</title>
        <authorList>
            <consortium name="JGI Sequencing"/>
            <person name="King N."/>
            <person name="Westbrook M.J."/>
            <person name="Young S.L."/>
            <person name="Kuo A."/>
            <person name="Abedin M."/>
            <person name="Chapman J."/>
            <person name="Fairclough S."/>
            <person name="Hellsten U."/>
            <person name="Isogai Y."/>
            <person name="Letunic I."/>
            <person name="Marr M."/>
            <person name="Pincus D."/>
            <person name="Putnam N."/>
            <person name="Rokas A."/>
            <person name="Wright K.J."/>
            <person name="Zuzow R."/>
            <person name="Dirks W."/>
            <person name="Good M."/>
            <person name="Goodstein D."/>
            <person name="Lemons D."/>
            <person name="Li W."/>
            <person name="Lyons J.B."/>
            <person name="Morris A."/>
            <person name="Nichols S."/>
            <person name="Richter D.J."/>
            <person name="Salamov A."/>
            <person name="Bork P."/>
            <person name="Lim W.A."/>
            <person name="Manning G."/>
            <person name="Miller W.T."/>
            <person name="McGinnis W."/>
            <person name="Shapiro H."/>
            <person name="Tjian R."/>
            <person name="Grigoriev I.V."/>
            <person name="Rokhsar D."/>
        </authorList>
    </citation>
    <scope>NUCLEOTIDE SEQUENCE [LARGE SCALE GENOMIC DNA]</scope>
    <source>
        <strain evidence="8">MX1 / ATCC 50154</strain>
    </source>
</reference>
<evidence type="ECO:0000256" key="1">
    <source>
        <dbReference type="ARBA" id="ARBA00004141"/>
    </source>
</evidence>
<dbReference type="GO" id="GO:0016236">
    <property type="term" value="P:macroautophagy"/>
    <property type="evidence" value="ECO:0000318"/>
    <property type="project" value="GO_Central"/>
</dbReference>
<keyword evidence="3 6" id="KW-1133">Transmembrane helix</keyword>
<dbReference type="KEGG" id="mbr:MONBRDRAFT_21998"/>
<dbReference type="PANTHER" id="PTHR21389:SF0">
    <property type="entry name" value="ETOPOSIDE-INDUCED PROTEIN 2.4 HOMOLOG"/>
    <property type="match status" value="1"/>
</dbReference>
<keyword evidence="8" id="KW-1185">Reference proteome</keyword>